<dbReference type="EMBL" id="BSPX01000053">
    <property type="protein sequence ID" value="GLT23607.1"/>
    <property type="molecule type" value="Genomic_DNA"/>
</dbReference>
<protein>
    <recommendedName>
        <fullName evidence="3">DUF3135 domain-containing protein</fullName>
    </recommendedName>
</protein>
<accession>A0ABQ6FG64</accession>
<comment type="caution">
    <text evidence="1">The sequence shown here is derived from an EMBL/GenBank/DDBJ whole genome shotgun (WGS) entry which is preliminary data.</text>
</comment>
<gene>
    <name evidence="1" type="ORF">GCM10007933_30740</name>
</gene>
<evidence type="ECO:0008006" key="3">
    <source>
        <dbReference type="Google" id="ProtNLM"/>
    </source>
</evidence>
<sequence>MGDFDFDYWKDLAEQDPPGFFRAREQLLRQCIALHPQQAQELTEFQAHIDATRLLAGSPLQASRALFSLLEDQLMLLSARLGELHRETSGLRDLLASGQAA</sequence>
<dbReference type="RefSeq" id="WP_284188804.1">
    <property type="nucleotide sequence ID" value="NZ_BSPX01000053.1"/>
</dbReference>
<organism evidence="1 2">
    <name type="scientific">Zoogloea oryzae</name>
    <dbReference type="NCBI Taxonomy" id="310767"/>
    <lineage>
        <taxon>Bacteria</taxon>
        <taxon>Pseudomonadati</taxon>
        <taxon>Pseudomonadota</taxon>
        <taxon>Betaproteobacteria</taxon>
        <taxon>Rhodocyclales</taxon>
        <taxon>Zoogloeaceae</taxon>
        <taxon>Zoogloea</taxon>
    </lineage>
</organism>
<name>A0ABQ6FG64_9RHOO</name>
<dbReference type="InterPro" id="IPR021482">
    <property type="entry name" value="DUF3135"/>
</dbReference>
<reference evidence="2" key="1">
    <citation type="journal article" date="2019" name="Int. J. Syst. Evol. Microbiol.">
        <title>The Global Catalogue of Microorganisms (GCM) 10K type strain sequencing project: providing services to taxonomists for standard genome sequencing and annotation.</title>
        <authorList>
            <consortium name="The Broad Institute Genomics Platform"/>
            <consortium name="The Broad Institute Genome Sequencing Center for Infectious Disease"/>
            <person name="Wu L."/>
            <person name="Ma J."/>
        </authorList>
    </citation>
    <scope>NUCLEOTIDE SEQUENCE [LARGE SCALE GENOMIC DNA]</scope>
    <source>
        <strain evidence="2">NBRC 102407</strain>
    </source>
</reference>
<evidence type="ECO:0000313" key="2">
    <source>
        <dbReference type="Proteomes" id="UP001157167"/>
    </source>
</evidence>
<evidence type="ECO:0000313" key="1">
    <source>
        <dbReference type="EMBL" id="GLT23607.1"/>
    </source>
</evidence>
<dbReference type="Pfam" id="PF11333">
    <property type="entry name" value="DUF3135"/>
    <property type="match status" value="1"/>
</dbReference>
<keyword evidence="2" id="KW-1185">Reference proteome</keyword>
<dbReference type="Proteomes" id="UP001157167">
    <property type="component" value="Unassembled WGS sequence"/>
</dbReference>
<proteinExistence type="predicted"/>